<evidence type="ECO:0000313" key="11">
    <source>
        <dbReference type="Proteomes" id="UP000596661"/>
    </source>
</evidence>
<evidence type="ECO:0000313" key="10">
    <source>
        <dbReference type="EnsemblPlants" id="cds.evm.model.10.1861"/>
    </source>
</evidence>
<evidence type="ECO:0000256" key="6">
    <source>
        <dbReference type="ARBA" id="ARBA00022895"/>
    </source>
</evidence>
<comment type="subcellular location">
    <subcellularLocation>
        <location evidence="2">Chromosome</location>
        <location evidence="2">Telomere</location>
    </subcellularLocation>
    <subcellularLocation>
        <location evidence="1">Nucleus</location>
    </subcellularLocation>
</comment>
<reference evidence="10" key="1">
    <citation type="submission" date="2021-03" db="UniProtKB">
        <authorList>
            <consortium name="EnsemblPlants"/>
        </authorList>
    </citation>
    <scope>IDENTIFICATION</scope>
</reference>
<dbReference type="InterPro" id="IPR028262">
    <property type="entry name" value="CTC1_plant"/>
</dbReference>
<evidence type="ECO:0000256" key="3">
    <source>
        <dbReference type="ARBA" id="ARBA00006332"/>
    </source>
</evidence>
<keyword evidence="7" id="KW-0238">DNA-binding</keyword>
<dbReference type="OMA" id="IILNACW"/>
<proteinExistence type="inferred from homology"/>
<evidence type="ECO:0000256" key="7">
    <source>
        <dbReference type="ARBA" id="ARBA00023125"/>
    </source>
</evidence>
<evidence type="ECO:0000256" key="5">
    <source>
        <dbReference type="ARBA" id="ARBA00022454"/>
    </source>
</evidence>
<dbReference type="Proteomes" id="UP000596661">
    <property type="component" value="Unassembled WGS sequence"/>
</dbReference>
<organism evidence="10 11">
    <name type="scientific">Cannabis sativa</name>
    <name type="common">Hemp</name>
    <name type="synonym">Marijuana</name>
    <dbReference type="NCBI Taxonomy" id="3483"/>
    <lineage>
        <taxon>Eukaryota</taxon>
        <taxon>Viridiplantae</taxon>
        <taxon>Streptophyta</taxon>
        <taxon>Embryophyta</taxon>
        <taxon>Tracheophyta</taxon>
        <taxon>Spermatophyta</taxon>
        <taxon>Magnoliopsida</taxon>
        <taxon>eudicotyledons</taxon>
        <taxon>Gunneridae</taxon>
        <taxon>Pentapetalae</taxon>
        <taxon>rosids</taxon>
        <taxon>fabids</taxon>
        <taxon>Rosales</taxon>
        <taxon>Cannabaceae</taxon>
        <taxon>Cannabis</taxon>
    </lineage>
</organism>
<keyword evidence="11" id="KW-1185">Reference proteome</keyword>
<dbReference type="GO" id="GO:0042162">
    <property type="term" value="F:telomeric DNA binding"/>
    <property type="evidence" value="ECO:0007669"/>
    <property type="project" value="TreeGrafter"/>
</dbReference>
<keyword evidence="5" id="KW-0158">Chromosome</keyword>
<feature type="region of interest" description="Disordered" evidence="9">
    <location>
        <begin position="30"/>
        <end position="52"/>
    </location>
</feature>
<keyword evidence="8" id="KW-0539">Nucleus</keyword>
<dbReference type="GO" id="GO:0045740">
    <property type="term" value="P:positive regulation of DNA replication"/>
    <property type="evidence" value="ECO:0007669"/>
    <property type="project" value="TreeGrafter"/>
</dbReference>
<accession>A0A803QL50</accession>
<dbReference type="Pfam" id="PF15491">
    <property type="entry name" value="CTC1_2"/>
    <property type="match status" value="1"/>
</dbReference>
<evidence type="ECO:0000256" key="2">
    <source>
        <dbReference type="ARBA" id="ARBA00004574"/>
    </source>
</evidence>
<dbReference type="InterPro" id="IPR042617">
    <property type="entry name" value="CTC1-like"/>
</dbReference>
<dbReference type="PANTHER" id="PTHR14865:SF2">
    <property type="entry name" value="CST COMPLEX SUBUNIT CTC1"/>
    <property type="match status" value="1"/>
</dbReference>
<evidence type="ECO:0000256" key="8">
    <source>
        <dbReference type="ARBA" id="ARBA00023242"/>
    </source>
</evidence>
<dbReference type="PANTHER" id="PTHR14865">
    <property type="entry name" value="CST COMPLEX SUBUNIT CTC1"/>
    <property type="match status" value="1"/>
</dbReference>
<evidence type="ECO:0000256" key="4">
    <source>
        <dbReference type="ARBA" id="ARBA00016175"/>
    </source>
</evidence>
<name>A0A803QL50_CANSA</name>
<dbReference type="GO" id="GO:1990879">
    <property type="term" value="C:CST complex"/>
    <property type="evidence" value="ECO:0007669"/>
    <property type="project" value="TreeGrafter"/>
</dbReference>
<keyword evidence="6" id="KW-0779">Telomere</keyword>
<dbReference type="EnsemblPlants" id="evm.model.10.1861">
    <property type="protein sequence ID" value="cds.evm.model.10.1861"/>
    <property type="gene ID" value="evm.TU.10.1861"/>
</dbReference>
<dbReference type="Gramene" id="evm.model.10.1861">
    <property type="protein sequence ID" value="cds.evm.model.10.1861"/>
    <property type="gene ID" value="evm.TU.10.1861"/>
</dbReference>
<dbReference type="EMBL" id="UZAU01000821">
    <property type="status" value="NOT_ANNOTATED_CDS"/>
    <property type="molecule type" value="Genomic_DNA"/>
</dbReference>
<dbReference type="GO" id="GO:0003697">
    <property type="term" value="F:single-stranded DNA binding"/>
    <property type="evidence" value="ECO:0007669"/>
    <property type="project" value="TreeGrafter"/>
</dbReference>
<protein>
    <recommendedName>
        <fullName evidence="4">CST complex subunit CTC1</fullName>
    </recommendedName>
</protein>
<comment type="similarity">
    <text evidence="3">Belongs to the CTC1 family.</text>
</comment>
<dbReference type="GO" id="GO:0010833">
    <property type="term" value="P:telomere maintenance via telomere lengthening"/>
    <property type="evidence" value="ECO:0007669"/>
    <property type="project" value="TreeGrafter"/>
</dbReference>
<evidence type="ECO:0000256" key="9">
    <source>
        <dbReference type="SAM" id="MobiDB-lite"/>
    </source>
</evidence>
<sequence length="1383" mass="152958">MEEPKLLTIAHLIHAARPLTAAFSHHSHLSSHSDHIPATSSAPPLPPKKHHLNQNPKVLTPLHYPALLIGTVTLPAVVHGVSSSSSTRCSNNNSCFQFSDGSATVCCDILDLDLSMIGSKIRVLGWNFIPFKRGGGFLEIIRWGFLELERGSSRSSEVESYSLVSGGCENGPKSRHRLHGVLEFISPICVVPCASSGGGNLRNTAKSGTIPGLNLRGFLVQIMVCECRLCSSNSKDTISALNNSVEEQSNHSFTKPFIVYFCGQASSWHPVITKQIGNVVTISNLKKKLVYIGDQHSRLMYVTAEKSCLSISRYRRHKIHPNNKTNVEGKGECGSYTGVVRGVYMQGMVVELDNEVWLLLTNHLITPPHSLRVGALISLRNVHFVNPRFSWTKMLILGACYKTSITVKCFSPLVTGCHTISQSPSMLGNFIDSLVFSARFWVLLLVSCFRKKFGGMLSEKEILGSKHKEGLVQIYANAHLPPSMLRSPQGVFMSLCKYNSCGCGGHSGDLKLVVPLATFIHHCDATWMRTVQLKKYKDKELKENNLYSLFLCEGRSYDQPIRNVFSSEDIGIVLIGSLQISPSSGRLQLVDATSSVDVIIPDLPSTWNSSSIYEVVDYILVLEGMPQLMDYLGLIGKPFSCKSVFNFISLARAINLAVHVQFHLRSAACRNLVFYPRTELGEDMGLESGIYHLLHVTHKFPVLGKFQGDNITPDKSNIFLEAVIFHWNLFLNEKDGHATMDSGDQLKKRMKYCDGRHHDEHIFKRCKKDHISSKELSDLVDTPCKAIGKLRPCLNSSESRDKQSFCNFTSHQISCSATIKGVNNRSVVRSVILPYTGTLNGCGFCRPSAQKVLLELKPESLHIYQFLQIGCYYITKHDGEDSLCSFKDSDHVSSAKFFVTSRHRLLSLSFIPDHALPGSNLPSCSLLDSCSLSDEVSLKNCNEACLHVANGDCLETSSDVSVRVPLNMINLLDLNLREVKGGLVEPVVTSEEIAEVYACPGTVASYPPSFSNSNCLPPEGNLITLQGHVVSAHYSQHHGDSLKSKFLSGIASTSCFHVLVEHQIVKIVGSLSKHALPLGLGPGVDAIFHRVLQLGGQNRWVLTPVSFIVITSIGAVNNSCNDQCPALVPEMSCFTSMDTSFSGLVSGFTSLDNLSSSLISKLVQQPDCRLMRIHCRVVSVNILVFEKYRKWVPLLSKARPLQHLVNIPIAGFVLDDGSSPCFGWANGERARSLLRLNDELPKKAHERNNWTLKGVDTDENTHHTISYHLERILENHDRITVKNFGSLYDSSYQDLVVSVSPENSLSVSDENFLKSVVLNACFGTSWTIIASMMDLDAVGQLEKEKLLLPEIRTKSMKNVWAKEVHITNPFTEARNVIQELLGR</sequence>
<evidence type="ECO:0000256" key="1">
    <source>
        <dbReference type="ARBA" id="ARBA00004123"/>
    </source>
</evidence>